<dbReference type="AlphaFoldDB" id="A0A4R3YFB4"/>
<comment type="caution">
    <text evidence="2">The sequence shown here is derived from an EMBL/GenBank/DDBJ whole genome shotgun (WGS) entry which is preliminary data.</text>
</comment>
<feature type="signal peptide" evidence="1">
    <location>
        <begin position="1"/>
        <end position="28"/>
    </location>
</feature>
<protein>
    <recommendedName>
        <fullName evidence="4">Choice-of-anchor D domain-containing protein</fullName>
    </recommendedName>
</protein>
<keyword evidence="1" id="KW-0732">Signal</keyword>
<evidence type="ECO:0000313" key="3">
    <source>
        <dbReference type="Proteomes" id="UP000295367"/>
    </source>
</evidence>
<name>A0A4R3YFB4_9PROT</name>
<keyword evidence="3" id="KW-1185">Reference proteome</keyword>
<reference evidence="2 3" key="1">
    <citation type="submission" date="2019-03" db="EMBL/GenBank/DDBJ databases">
        <title>Genomic Encyclopedia of Type Strains, Phase IV (KMG-IV): sequencing the most valuable type-strain genomes for metagenomic binning, comparative biology and taxonomic classification.</title>
        <authorList>
            <person name="Goeker M."/>
        </authorList>
    </citation>
    <scope>NUCLEOTIDE SEQUENCE [LARGE SCALE GENOMIC DNA]</scope>
    <source>
        <strain evidence="2 3">DSM 100309</strain>
    </source>
</reference>
<evidence type="ECO:0000313" key="2">
    <source>
        <dbReference type="EMBL" id="TCV90661.1"/>
    </source>
</evidence>
<dbReference type="RefSeq" id="WP_124947435.1">
    <property type="nucleotide sequence ID" value="NZ_BHVT01000073.1"/>
</dbReference>
<dbReference type="Proteomes" id="UP000295367">
    <property type="component" value="Unassembled WGS sequence"/>
</dbReference>
<dbReference type="EMBL" id="SMCO01000001">
    <property type="protein sequence ID" value="TCV90661.1"/>
    <property type="molecule type" value="Genomic_DNA"/>
</dbReference>
<dbReference type="OrthoDB" id="259335at2"/>
<accession>A0A4R3YFB4</accession>
<evidence type="ECO:0008006" key="4">
    <source>
        <dbReference type="Google" id="ProtNLM"/>
    </source>
</evidence>
<proteinExistence type="predicted"/>
<evidence type="ECO:0000256" key="1">
    <source>
        <dbReference type="SAM" id="SignalP"/>
    </source>
</evidence>
<gene>
    <name evidence="2" type="ORF">EDC63_101635</name>
</gene>
<organism evidence="2 3">
    <name type="scientific">Sulfurirhabdus autotrophica</name>
    <dbReference type="NCBI Taxonomy" id="1706046"/>
    <lineage>
        <taxon>Bacteria</taxon>
        <taxon>Pseudomonadati</taxon>
        <taxon>Pseudomonadota</taxon>
        <taxon>Betaproteobacteria</taxon>
        <taxon>Nitrosomonadales</taxon>
        <taxon>Sulfuricellaceae</taxon>
        <taxon>Sulfurirhabdus</taxon>
    </lineage>
</organism>
<feature type="chain" id="PRO_5020577616" description="Choice-of-anchor D domain-containing protein" evidence="1">
    <location>
        <begin position="29"/>
        <end position="492"/>
    </location>
</feature>
<sequence>MRFSRVSISSKSLAIATLLVCASISAIAAPITYGSLSNFDVINDTGQACNGFEIELEGISPGDIVYTFGDTGGPNPVLYIRYGKPTIHPNATGTGSIVRYASHYDAASKQFTDATPAAVSPYPVTMGHQCWVYGDPTHYSGSGCEHFGVSLVKNPTKTTYRWLIGDNTTGTLKVAGTIGSPNIPAPVNVPAPIWNISQNPPPSPGSPPIPVVIAVVLAPPAPPLPPSGVGQWGDAIWMKIYKTELPGPVELDDLVLGGNAANPVPNPDVDPPEIEWQLLQSAPIGKVGIFEKSENGGEVGAGNEAVSRRYEFYKYTGQYDQDPDNLHEAFCDNPIELAQQTPARCGTPDGNGVAGVGDLIGAQNAALNLVPLCAADVSGSVSMKRSGYLFDFKTKLFSQKVTLTNTGNTTVFGPLSLVLDNLNLSAPDGLYDVPSGTTSCTAPQNSPYINLISTSDMGLPPGNSISVVLRFSDATKKAITYSTRVLSTSGSR</sequence>